<gene>
    <name evidence="2" type="ORF">F8M41_026542</name>
</gene>
<name>A0A8H3XGK6_GIGMA</name>
<evidence type="ECO:0000313" key="2">
    <source>
        <dbReference type="EMBL" id="KAF0464103.1"/>
    </source>
</evidence>
<evidence type="ECO:0000313" key="3">
    <source>
        <dbReference type="Proteomes" id="UP000439903"/>
    </source>
</evidence>
<keyword evidence="3" id="KW-1185">Reference proteome</keyword>
<proteinExistence type="predicted"/>
<dbReference type="AlphaFoldDB" id="A0A8H3XGK6"/>
<reference evidence="2 3" key="1">
    <citation type="journal article" date="2019" name="Environ. Microbiol.">
        <title>At the nexus of three kingdoms: the genome of the mycorrhizal fungus Gigaspora margarita provides insights into plant, endobacterial and fungal interactions.</title>
        <authorList>
            <person name="Venice F."/>
            <person name="Ghignone S."/>
            <person name="Salvioli di Fossalunga A."/>
            <person name="Amselem J."/>
            <person name="Novero M."/>
            <person name="Xianan X."/>
            <person name="Sedzielewska Toro K."/>
            <person name="Morin E."/>
            <person name="Lipzen A."/>
            <person name="Grigoriev I.V."/>
            <person name="Henrissat B."/>
            <person name="Martin F.M."/>
            <person name="Bonfante P."/>
        </authorList>
    </citation>
    <scope>NUCLEOTIDE SEQUENCE [LARGE SCALE GENOMIC DNA]</scope>
    <source>
        <strain evidence="2 3">BEG34</strain>
    </source>
</reference>
<organism evidence="2 3">
    <name type="scientific">Gigaspora margarita</name>
    <dbReference type="NCBI Taxonomy" id="4874"/>
    <lineage>
        <taxon>Eukaryota</taxon>
        <taxon>Fungi</taxon>
        <taxon>Fungi incertae sedis</taxon>
        <taxon>Mucoromycota</taxon>
        <taxon>Glomeromycotina</taxon>
        <taxon>Glomeromycetes</taxon>
        <taxon>Diversisporales</taxon>
        <taxon>Gigasporaceae</taxon>
        <taxon>Gigaspora</taxon>
    </lineage>
</organism>
<feature type="region of interest" description="Disordered" evidence="1">
    <location>
        <begin position="48"/>
        <end position="67"/>
    </location>
</feature>
<comment type="caution">
    <text evidence="2">The sequence shown here is derived from an EMBL/GenBank/DDBJ whole genome shotgun (WGS) entry which is preliminary data.</text>
</comment>
<evidence type="ECO:0000256" key="1">
    <source>
        <dbReference type="SAM" id="MobiDB-lite"/>
    </source>
</evidence>
<feature type="compositionally biased region" description="Basic and acidic residues" evidence="1">
    <location>
        <begin position="76"/>
        <end position="88"/>
    </location>
</feature>
<accession>A0A8H3XGK6</accession>
<protein>
    <submittedName>
        <fullName evidence="2">Uncharacterized protein</fullName>
    </submittedName>
</protein>
<dbReference type="Proteomes" id="UP000439903">
    <property type="component" value="Unassembled WGS sequence"/>
</dbReference>
<sequence length="104" mass="12172">MTCSKLARVNYAKKRILSHASKGWMRKVKEKLGMEKYCQNRDRVKIDKDKGYDHQKSAIKKEDQKNENEVVNFWKTAKENDKDEKNEPDNVDSGNGKVVVEEKL</sequence>
<dbReference type="EMBL" id="WTPW01000995">
    <property type="protein sequence ID" value="KAF0464103.1"/>
    <property type="molecule type" value="Genomic_DNA"/>
</dbReference>
<feature type="region of interest" description="Disordered" evidence="1">
    <location>
        <begin position="76"/>
        <end position="104"/>
    </location>
</feature>